<dbReference type="GO" id="GO:0003723">
    <property type="term" value="F:RNA binding"/>
    <property type="evidence" value="ECO:0007669"/>
    <property type="project" value="UniProtKB-UniRule"/>
</dbReference>
<dbReference type="PROSITE" id="PS50102">
    <property type="entry name" value="RRM"/>
    <property type="match status" value="1"/>
</dbReference>
<protein>
    <recommendedName>
        <fullName evidence="2">RRM domain-containing protein</fullName>
    </recommendedName>
</protein>
<name>A0A0B6ZRH5_9EUPU</name>
<dbReference type="EMBL" id="HACG01024328">
    <property type="protein sequence ID" value="CEK71193.1"/>
    <property type="molecule type" value="Transcribed_RNA"/>
</dbReference>
<dbReference type="Gene3D" id="3.30.70.330">
    <property type="match status" value="1"/>
</dbReference>
<dbReference type="SMART" id="SM00360">
    <property type="entry name" value="RRM"/>
    <property type="match status" value="1"/>
</dbReference>
<dbReference type="InterPro" id="IPR012677">
    <property type="entry name" value="Nucleotide-bd_a/b_plait_sf"/>
</dbReference>
<keyword evidence="1" id="KW-0694">RNA-binding</keyword>
<evidence type="ECO:0000259" key="2">
    <source>
        <dbReference type="PROSITE" id="PS50102"/>
    </source>
</evidence>
<evidence type="ECO:0000256" key="1">
    <source>
        <dbReference type="PROSITE-ProRule" id="PRU00176"/>
    </source>
</evidence>
<organism evidence="3">
    <name type="scientific">Arion vulgaris</name>
    <dbReference type="NCBI Taxonomy" id="1028688"/>
    <lineage>
        <taxon>Eukaryota</taxon>
        <taxon>Metazoa</taxon>
        <taxon>Spiralia</taxon>
        <taxon>Lophotrochozoa</taxon>
        <taxon>Mollusca</taxon>
        <taxon>Gastropoda</taxon>
        <taxon>Heterobranchia</taxon>
        <taxon>Euthyneura</taxon>
        <taxon>Panpulmonata</taxon>
        <taxon>Eupulmonata</taxon>
        <taxon>Stylommatophora</taxon>
        <taxon>Helicina</taxon>
        <taxon>Arionoidea</taxon>
        <taxon>Arionidae</taxon>
        <taxon>Arion</taxon>
    </lineage>
</organism>
<feature type="domain" description="RRM" evidence="2">
    <location>
        <begin position="60"/>
        <end position="139"/>
    </location>
</feature>
<evidence type="ECO:0000313" key="3">
    <source>
        <dbReference type="EMBL" id="CEK71193.1"/>
    </source>
</evidence>
<reference evidence="3" key="1">
    <citation type="submission" date="2014-12" db="EMBL/GenBank/DDBJ databases">
        <title>Insight into the proteome of Arion vulgaris.</title>
        <authorList>
            <person name="Aradska J."/>
            <person name="Bulat T."/>
            <person name="Smidak R."/>
            <person name="Sarate P."/>
            <person name="Gangsoo J."/>
            <person name="Sialana F."/>
            <person name="Bilban M."/>
            <person name="Lubec G."/>
        </authorList>
    </citation>
    <scope>NUCLEOTIDE SEQUENCE</scope>
    <source>
        <tissue evidence="3">Skin</tissue>
    </source>
</reference>
<dbReference type="AlphaFoldDB" id="A0A0B6ZRH5"/>
<proteinExistence type="predicted"/>
<feature type="non-terminal residue" evidence="3">
    <location>
        <position position="186"/>
    </location>
</feature>
<gene>
    <name evidence="3" type="primary">ORF77312</name>
</gene>
<feature type="non-terminal residue" evidence="3">
    <location>
        <position position="1"/>
    </location>
</feature>
<dbReference type="SUPFAM" id="SSF54928">
    <property type="entry name" value="RNA-binding domain, RBD"/>
    <property type="match status" value="1"/>
</dbReference>
<sequence length="186" mass="21870">FAYHYSKLNFHFWNLEDEKFHYKLHNTLALVILLKIMANNESIKDALSTDQIRKEDRDSRTLFVKNLPTYYSVNQVREISDDIKQVRIRPTFKTIKKKSVRMVYAYLEFDSEAQADKNYKILAETVIDGNKLIVDYLGAKSNTFNMLKHEPEEINELLLYITGLPENTTEEELQELFPDSTEVVLP</sequence>
<dbReference type="InterPro" id="IPR000504">
    <property type="entry name" value="RRM_dom"/>
</dbReference>
<dbReference type="InterPro" id="IPR035979">
    <property type="entry name" value="RBD_domain_sf"/>
</dbReference>
<accession>A0A0B6ZRH5</accession>